<dbReference type="InterPro" id="IPR050111">
    <property type="entry name" value="C-type_lectin/snaclec_domain"/>
</dbReference>
<reference evidence="3" key="1">
    <citation type="submission" date="2024-02" db="UniProtKB">
        <authorList>
            <consortium name="WormBaseParasite"/>
        </authorList>
    </citation>
    <scope>IDENTIFICATION</scope>
</reference>
<dbReference type="WBParaSite" id="MBELARI_LOCUS9844">
    <property type="protein sequence ID" value="MBELARI_LOCUS9844"/>
    <property type="gene ID" value="MBELARI_LOCUS9844"/>
</dbReference>
<keyword evidence="2" id="KW-1185">Reference proteome</keyword>
<dbReference type="AlphaFoldDB" id="A0AAF3FRH2"/>
<dbReference type="InterPro" id="IPR001304">
    <property type="entry name" value="C-type_lectin-like"/>
</dbReference>
<evidence type="ECO:0000313" key="3">
    <source>
        <dbReference type="WBParaSite" id="MBELARI_LOCUS9844"/>
    </source>
</evidence>
<dbReference type="SMART" id="SM00034">
    <property type="entry name" value="CLECT"/>
    <property type="match status" value="1"/>
</dbReference>
<organism evidence="2 3">
    <name type="scientific">Mesorhabditis belari</name>
    <dbReference type="NCBI Taxonomy" id="2138241"/>
    <lineage>
        <taxon>Eukaryota</taxon>
        <taxon>Metazoa</taxon>
        <taxon>Ecdysozoa</taxon>
        <taxon>Nematoda</taxon>
        <taxon>Chromadorea</taxon>
        <taxon>Rhabditida</taxon>
        <taxon>Rhabditina</taxon>
        <taxon>Rhabditomorpha</taxon>
        <taxon>Rhabditoidea</taxon>
        <taxon>Rhabditidae</taxon>
        <taxon>Mesorhabditinae</taxon>
        <taxon>Mesorhabditis</taxon>
    </lineage>
</organism>
<dbReference type="InterPro" id="IPR016186">
    <property type="entry name" value="C-type_lectin-like/link_sf"/>
</dbReference>
<dbReference type="Pfam" id="PF00059">
    <property type="entry name" value="Lectin_C"/>
    <property type="match status" value="1"/>
</dbReference>
<evidence type="ECO:0000259" key="1">
    <source>
        <dbReference type="PROSITE" id="PS50041"/>
    </source>
</evidence>
<dbReference type="InterPro" id="IPR016187">
    <property type="entry name" value="CTDL_fold"/>
</dbReference>
<dbReference type="Proteomes" id="UP000887575">
    <property type="component" value="Unassembled WGS sequence"/>
</dbReference>
<name>A0AAF3FRH2_9BILA</name>
<dbReference type="SUPFAM" id="SSF56436">
    <property type="entry name" value="C-type lectin-like"/>
    <property type="match status" value="1"/>
</dbReference>
<proteinExistence type="predicted"/>
<feature type="domain" description="C-type lectin" evidence="1">
    <location>
        <begin position="49"/>
        <end position="179"/>
    </location>
</feature>
<dbReference type="PROSITE" id="PS50041">
    <property type="entry name" value="C_TYPE_LECTIN_2"/>
    <property type="match status" value="1"/>
</dbReference>
<sequence length="189" mass="21606">MTLFIYGWLGYELYRAKNFPDYLARQTLIAQFLINLLLCLKCEFEWTQRGSSCYLLQGDLSNSAPLFTFTEAEADCVQRKGHLVSVHSKVEQDFLTDLVKRKESGDCAKENVWTGLWYDEAKEKALFTDGSPVDFWRNKVDDSFGASALVIQNSLKCSPVAPIFIQIDISAKLSRYICKKTAINEIQDY</sequence>
<dbReference type="Gene3D" id="3.10.100.10">
    <property type="entry name" value="Mannose-Binding Protein A, subunit A"/>
    <property type="match status" value="1"/>
</dbReference>
<protein>
    <recommendedName>
        <fullName evidence="1">C-type lectin domain-containing protein</fullName>
    </recommendedName>
</protein>
<accession>A0AAF3FRH2</accession>
<evidence type="ECO:0000313" key="2">
    <source>
        <dbReference type="Proteomes" id="UP000887575"/>
    </source>
</evidence>
<dbReference type="PANTHER" id="PTHR22803">
    <property type="entry name" value="MANNOSE, PHOSPHOLIPASE, LECTIN RECEPTOR RELATED"/>
    <property type="match status" value="1"/>
</dbReference>